<feature type="region of interest" description="Disordered" evidence="1">
    <location>
        <begin position="210"/>
        <end position="274"/>
    </location>
</feature>
<organism evidence="2 3">
    <name type="scientific">Neorhizobium lilium</name>
    <dbReference type="NCBI Taxonomy" id="2503024"/>
    <lineage>
        <taxon>Bacteria</taxon>
        <taxon>Pseudomonadati</taxon>
        <taxon>Pseudomonadota</taxon>
        <taxon>Alphaproteobacteria</taxon>
        <taxon>Hyphomicrobiales</taxon>
        <taxon>Rhizobiaceae</taxon>
        <taxon>Rhizobium/Agrobacterium group</taxon>
        <taxon>Neorhizobium</taxon>
    </lineage>
</organism>
<dbReference type="OrthoDB" id="7432673at2"/>
<evidence type="ECO:0000313" key="3">
    <source>
        <dbReference type="Proteomes" id="UP000287687"/>
    </source>
</evidence>
<gene>
    <name evidence="2" type="ORF">EPK99_24975</name>
</gene>
<reference evidence="2 3" key="1">
    <citation type="submission" date="2019-01" db="EMBL/GenBank/DDBJ databases">
        <title>The draft genome of Rhizobium sp. 24NR.</title>
        <authorList>
            <person name="Liu L."/>
            <person name="Liang L."/>
            <person name="Shi S."/>
            <person name="Xu L."/>
            <person name="Wang X."/>
            <person name="Li L."/>
            <person name="Zhang X."/>
        </authorList>
    </citation>
    <scope>NUCLEOTIDE SEQUENCE [LARGE SCALE GENOMIC DNA]</scope>
    <source>
        <strain evidence="2 3">24NR</strain>
    </source>
</reference>
<dbReference type="EMBL" id="SBIP01000008">
    <property type="protein sequence ID" value="RWX74440.1"/>
    <property type="molecule type" value="Genomic_DNA"/>
</dbReference>
<proteinExistence type="predicted"/>
<keyword evidence="3" id="KW-1185">Reference proteome</keyword>
<feature type="compositionally biased region" description="Polar residues" evidence="1">
    <location>
        <begin position="231"/>
        <end position="240"/>
    </location>
</feature>
<comment type="caution">
    <text evidence="2">The sequence shown here is derived from an EMBL/GenBank/DDBJ whole genome shotgun (WGS) entry which is preliminary data.</text>
</comment>
<evidence type="ECO:0000313" key="2">
    <source>
        <dbReference type="EMBL" id="RWX74440.1"/>
    </source>
</evidence>
<feature type="compositionally biased region" description="Basic and acidic residues" evidence="1">
    <location>
        <begin position="218"/>
        <end position="230"/>
    </location>
</feature>
<name>A0A3S3RD81_9HYPH</name>
<sequence>MTSDNGHSRQQKIERLIRLSEGKKPAEIDKELAVEYDPTPDEVEAIKAFLAGRRLPQYKALNGIIKLVIDHPRQEIGMAVLMQAMGISDERLFYGFIAQLTNAVSSDGVADITALNTAIATVAGIEPRDNLEATLAVQMATVHVAAMRHSRLMLTADTVERLELQERTVNKLMRTFTSQMEALRKHRNGGSQKVVVEHVHVHEGGQAIVGNVTHGGAGRKEKGSQSHEQQDLSVSTSASVLSHIEAHRMPMPSASGEGKARVPLSRGEGRGAKG</sequence>
<protein>
    <submittedName>
        <fullName evidence="2">Uncharacterized protein</fullName>
    </submittedName>
</protein>
<dbReference type="AlphaFoldDB" id="A0A3S3RD81"/>
<dbReference type="Proteomes" id="UP000287687">
    <property type="component" value="Unassembled WGS sequence"/>
</dbReference>
<evidence type="ECO:0000256" key="1">
    <source>
        <dbReference type="SAM" id="MobiDB-lite"/>
    </source>
</evidence>
<accession>A0A3S3RD81</accession>
<dbReference type="RefSeq" id="WP_128445810.1">
    <property type="nucleotide sequence ID" value="NZ_SBIP01000008.1"/>
</dbReference>